<comment type="subcellular location">
    <subcellularLocation>
        <location evidence="1">Membrane</location>
        <topology evidence="1">Multi-pass membrane protein</topology>
    </subcellularLocation>
</comment>
<gene>
    <name evidence="8" type="ORF">JW646_04385</name>
</gene>
<sequence length="133" mass="15690">MDKTFITIKDRSNLVEFMKYTIVGCINTAVYYLSYLIFMDIFKFSYRISFVMGYVVSIVGSYFFNTYFTYKQKPNLKKFLLFPLTYVPNFIIQYFGIILLVDKINMNSKLAPVITTLVATPITFFVMKYVIKK</sequence>
<evidence type="ECO:0000256" key="6">
    <source>
        <dbReference type="SAM" id="Phobius"/>
    </source>
</evidence>
<keyword evidence="3 6" id="KW-0812">Transmembrane</keyword>
<dbReference type="EMBL" id="CP081135">
    <property type="protein sequence ID" value="UEL48700.1"/>
    <property type="molecule type" value="Genomic_DNA"/>
</dbReference>
<feature type="transmembrane region" description="Helical" evidence="6">
    <location>
        <begin position="80"/>
        <end position="101"/>
    </location>
</feature>
<evidence type="ECO:0000256" key="5">
    <source>
        <dbReference type="ARBA" id="ARBA00023136"/>
    </source>
</evidence>
<keyword evidence="4 6" id="KW-1133">Transmembrane helix</keyword>
<dbReference type="InterPro" id="IPR007267">
    <property type="entry name" value="GtrA_DPMS_TM"/>
</dbReference>
<dbReference type="GO" id="GO:0000271">
    <property type="term" value="P:polysaccharide biosynthetic process"/>
    <property type="evidence" value="ECO:0007669"/>
    <property type="project" value="InterPro"/>
</dbReference>
<proteinExistence type="inferred from homology"/>
<dbReference type="PANTHER" id="PTHR38459">
    <property type="entry name" value="PROPHAGE BACTOPRENOL-LINKED GLUCOSE TRANSLOCASE HOMOLOG"/>
    <property type="match status" value="1"/>
</dbReference>
<dbReference type="RefSeq" id="WP_083399363.1">
    <property type="nucleotide sequence ID" value="NZ_CP081135.1"/>
</dbReference>
<dbReference type="KEGG" id="tem:JW646_04385"/>
<accession>A0AAX2ZIW3</accession>
<protein>
    <submittedName>
        <fullName evidence="8">GtrA family protein</fullName>
    </submittedName>
</protein>
<feature type="transmembrane region" description="Helical" evidence="6">
    <location>
        <begin position="20"/>
        <end position="38"/>
    </location>
</feature>
<reference evidence="8 9" key="1">
    <citation type="journal article" date="2023" name="Int. J. Syst. Evol. Microbiol.">
        <title>Terrisporobacter hibernicus sp. nov., isolated from bovine faeces in Northern Ireland.</title>
        <authorList>
            <person name="Mitchell M."/>
            <person name="Nguyen S.V."/>
            <person name="Connor M."/>
            <person name="Fairley D.J."/>
            <person name="Donoghue O."/>
            <person name="Marshall H."/>
            <person name="Koolman L."/>
            <person name="McMullan G."/>
            <person name="Schaffer K.E."/>
            <person name="McGrath J.W."/>
            <person name="Fanning S."/>
        </authorList>
    </citation>
    <scope>NUCLEOTIDE SEQUENCE [LARGE SCALE GENOMIC DNA]</scope>
    <source>
        <strain evidence="8 9">MCA3</strain>
    </source>
</reference>
<dbReference type="Proteomes" id="UP001198983">
    <property type="component" value="Chromosome"/>
</dbReference>
<evidence type="ECO:0000256" key="3">
    <source>
        <dbReference type="ARBA" id="ARBA00022692"/>
    </source>
</evidence>
<evidence type="ECO:0000313" key="8">
    <source>
        <dbReference type="EMBL" id="UEL48700.1"/>
    </source>
</evidence>
<comment type="similarity">
    <text evidence="2">Belongs to the GtrA family.</text>
</comment>
<evidence type="ECO:0000313" key="9">
    <source>
        <dbReference type="Proteomes" id="UP001198983"/>
    </source>
</evidence>
<name>A0AAX2ZIW3_9FIRM</name>
<keyword evidence="9" id="KW-1185">Reference proteome</keyword>
<organism evidence="8 9">
    <name type="scientific">Terrisporobacter hibernicus</name>
    <dbReference type="NCBI Taxonomy" id="2813371"/>
    <lineage>
        <taxon>Bacteria</taxon>
        <taxon>Bacillati</taxon>
        <taxon>Bacillota</taxon>
        <taxon>Clostridia</taxon>
        <taxon>Peptostreptococcales</taxon>
        <taxon>Peptostreptococcaceae</taxon>
        <taxon>Terrisporobacter</taxon>
    </lineage>
</organism>
<feature type="domain" description="GtrA/DPMS transmembrane" evidence="7">
    <location>
        <begin position="19"/>
        <end position="131"/>
    </location>
</feature>
<keyword evidence="5 6" id="KW-0472">Membrane</keyword>
<dbReference type="InterPro" id="IPR051401">
    <property type="entry name" value="GtrA_CellWall_Glycosyl"/>
</dbReference>
<evidence type="ECO:0000256" key="2">
    <source>
        <dbReference type="ARBA" id="ARBA00009399"/>
    </source>
</evidence>
<evidence type="ECO:0000259" key="7">
    <source>
        <dbReference type="Pfam" id="PF04138"/>
    </source>
</evidence>
<evidence type="ECO:0000256" key="1">
    <source>
        <dbReference type="ARBA" id="ARBA00004141"/>
    </source>
</evidence>
<feature type="transmembrane region" description="Helical" evidence="6">
    <location>
        <begin position="113"/>
        <end position="131"/>
    </location>
</feature>
<dbReference type="PANTHER" id="PTHR38459:SF1">
    <property type="entry name" value="PROPHAGE BACTOPRENOL-LINKED GLUCOSE TRANSLOCASE HOMOLOG"/>
    <property type="match status" value="1"/>
</dbReference>
<evidence type="ECO:0000256" key="4">
    <source>
        <dbReference type="ARBA" id="ARBA00022989"/>
    </source>
</evidence>
<feature type="transmembrane region" description="Helical" evidence="6">
    <location>
        <begin position="44"/>
        <end position="68"/>
    </location>
</feature>
<dbReference type="GO" id="GO:0005886">
    <property type="term" value="C:plasma membrane"/>
    <property type="evidence" value="ECO:0007669"/>
    <property type="project" value="TreeGrafter"/>
</dbReference>
<dbReference type="AlphaFoldDB" id="A0AAX2ZIW3"/>
<dbReference type="Pfam" id="PF04138">
    <property type="entry name" value="GtrA_DPMS_TM"/>
    <property type="match status" value="1"/>
</dbReference>